<evidence type="ECO:0000256" key="1">
    <source>
        <dbReference type="ARBA" id="ARBA00008455"/>
    </source>
</evidence>
<organism evidence="4 5">
    <name type="scientific">Rhododendron griersonianum</name>
    <dbReference type="NCBI Taxonomy" id="479676"/>
    <lineage>
        <taxon>Eukaryota</taxon>
        <taxon>Viridiplantae</taxon>
        <taxon>Streptophyta</taxon>
        <taxon>Embryophyta</taxon>
        <taxon>Tracheophyta</taxon>
        <taxon>Spermatophyta</taxon>
        <taxon>Magnoliopsida</taxon>
        <taxon>eudicotyledons</taxon>
        <taxon>Gunneridae</taxon>
        <taxon>Pentapetalae</taxon>
        <taxon>asterids</taxon>
        <taxon>Ericales</taxon>
        <taxon>Ericaceae</taxon>
        <taxon>Ericoideae</taxon>
        <taxon>Rhodoreae</taxon>
        <taxon>Rhododendron</taxon>
    </lineage>
</organism>
<dbReference type="InterPro" id="IPR013128">
    <property type="entry name" value="Peptidase_C1A"/>
</dbReference>
<gene>
    <name evidence="4" type="ORF">RHGRI_033273</name>
</gene>
<evidence type="ECO:0000259" key="3">
    <source>
        <dbReference type="Pfam" id="PF00112"/>
    </source>
</evidence>
<accession>A0AAV6HW37</accession>
<comment type="caution">
    <text evidence="4">The sequence shown here is derived from an EMBL/GenBank/DDBJ whole genome shotgun (WGS) entry which is preliminary data.</text>
</comment>
<dbReference type="InterPro" id="IPR038765">
    <property type="entry name" value="Papain-like_cys_pep_sf"/>
</dbReference>
<dbReference type="Pfam" id="PF00112">
    <property type="entry name" value="Peptidase_C1"/>
    <property type="match status" value="1"/>
</dbReference>
<dbReference type="PANTHER" id="PTHR12411">
    <property type="entry name" value="CYSTEINE PROTEASE FAMILY C1-RELATED"/>
    <property type="match status" value="1"/>
</dbReference>
<dbReference type="Proteomes" id="UP000823749">
    <property type="component" value="Chromosome 12"/>
</dbReference>
<protein>
    <recommendedName>
        <fullName evidence="3">Peptidase C1A papain C-terminal domain-containing protein</fullName>
    </recommendedName>
</protein>
<evidence type="ECO:0000313" key="4">
    <source>
        <dbReference type="EMBL" id="KAG5520636.1"/>
    </source>
</evidence>
<feature type="domain" description="Peptidase C1A papain C-terminal" evidence="3">
    <location>
        <begin position="5"/>
        <end position="135"/>
    </location>
</feature>
<keyword evidence="2" id="KW-0812">Transmembrane</keyword>
<proteinExistence type="inferred from homology"/>
<keyword evidence="2" id="KW-1133">Transmembrane helix</keyword>
<dbReference type="GO" id="GO:0008234">
    <property type="term" value="F:cysteine-type peptidase activity"/>
    <property type="evidence" value="ECO:0007669"/>
    <property type="project" value="InterPro"/>
</dbReference>
<dbReference type="AlphaFoldDB" id="A0AAV6HW37"/>
<comment type="similarity">
    <text evidence="1">Belongs to the peptidase C1 family.</text>
</comment>
<dbReference type="Gene3D" id="3.90.70.10">
    <property type="entry name" value="Cysteine proteinases"/>
    <property type="match status" value="1"/>
</dbReference>
<evidence type="ECO:0000313" key="5">
    <source>
        <dbReference type="Proteomes" id="UP000823749"/>
    </source>
</evidence>
<keyword evidence="2" id="KW-0472">Membrane</keyword>
<keyword evidence="5" id="KW-1185">Reference proteome</keyword>
<dbReference type="SUPFAM" id="SSF54001">
    <property type="entry name" value="Cysteine proteinases"/>
    <property type="match status" value="1"/>
</dbReference>
<sequence length="167" mass="19125">MVDMCWAIVCSEAVAAGRKLMGEIETLLLELASQELLDCCKQEKKECYTYSLHKAFKWIETNGIRKEVEYPFIAEKCDCRPKSEEEVMVNLLIGASAVRIKGVVKVNPRDEVELLKAVWMQPIAGAVKITKEFRALKGDQSWAHLVFLNALAFRFVHITYAYFFSRQ</sequence>
<evidence type="ECO:0000256" key="2">
    <source>
        <dbReference type="SAM" id="Phobius"/>
    </source>
</evidence>
<feature type="transmembrane region" description="Helical" evidence="2">
    <location>
        <begin position="142"/>
        <end position="163"/>
    </location>
</feature>
<name>A0AAV6HW37_9ERIC</name>
<dbReference type="GO" id="GO:0006508">
    <property type="term" value="P:proteolysis"/>
    <property type="evidence" value="ECO:0007669"/>
    <property type="project" value="InterPro"/>
</dbReference>
<dbReference type="EMBL" id="JACTNZ010000012">
    <property type="protein sequence ID" value="KAG5520636.1"/>
    <property type="molecule type" value="Genomic_DNA"/>
</dbReference>
<dbReference type="InterPro" id="IPR000668">
    <property type="entry name" value="Peptidase_C1A_C"/>
</dbReference>
<reference evidence="4" key="1">
    <citation type="submission" date="2020-08" db="EMBL/GenBank/DDBJ databases">
        <title>Plant Genome Project.</title>
        <authorList>
            <person name="Zhang R.-G."/>
        </authorList>
    </citation>
    <scope>NUCLEOTIDE SEQUENCE</scope>
    <source>
        <strain evidence="4">WSP0</strain>
        <tissue evidence="4">Leaf</tissue>
    </source>
</reference>